<reference evidence="1" key="1">
    <citation type="submission" date="2022-04" db="EMBL/GenBank/DDBJ databases">
        <title>Genome of the entomopathogenic fungus Entomophthora muscae.</title>
        <authorList>
            <person name="Elya C."/>
            <person name="Lovett B.R."/>
            <person name="Lee E."/>
            <person name="Macias A.M."/>
            <person name="Hajek A.E."/>
            <person name="De Bivort B.L."/>
            <person name="Kasson M.T."/>
            <person name="De Fine Licht H.H."/>
            <person name="Stajich J.E."/>
        </authorList>
    </citation>
    <scope>NUCLEOTIDE SEQUENCE</scope>
    <source>
        <strain evidence="1">Berkeley</strain>
    </source>
</reference>
<evidence type="ECO:0000313" key="1">
    <source>
        <dbReference type="EMBL" id="KAJ9069919.1"/>
    </source>
</evidence>
<proteinExistence type="predicted"/>
<organism evidence="1 2">
    <name type="scientific">Entomophthora muscae</name>
    <dbReference type="NCBI Taxonomy" id="34485"/>
    <lineage>
        <taxon>Eukaryota</taxon>
        <taxon>Fungi</taxon>
        <taxon>Fungi incertae sedis</taxon>
        <taxon>Zoopagomycota</taxon>
        <taxon>Entomophthoromycotina</taxon>
        <taxon>Entomophthoromycetes</taxon>
        <taxon>Entomophthorales</taxon>
        <taxon>Entomophthoraceae</taxon>
        <taxon>Entomophthora</taxon>
    </lineage>
</organism>
<comment type="caution">
    <text evidence="1">The sequence shown here is derived from an EMBL/GenBank/DDBJ whole genome shotgun (WGS) entry which is preliminary data.</text>
</comment>
<gene>
    <name evidence="1" type="ORF">DSO57_1013632</name>
</gene>
<sequence>MVLHLTSINPEKPRTSCPTFIVYQELPTAQYISPSTPNPACLEFTLEEILIYDPEARTRETKTVYREGHKITIPPLLFREKYNHLPEYLIPMTLPLTPQPNRPQEYIAANESTSTQIFGVMYITLTGLIDFMVPASRLWALLGKSLSYIVKLALILWWALPARPVGCPPASSQEPPTVWIPDIWVAGVGVYNNSCTEKALSSFNGMDIP</sequence>
<dbReference type="EMBL" id="QTSX02003601">
    <property type="protein sequence ID" value="KAJ9069919.1"/>
    <property type="molecule type" value="Genomic_DNA"/>
</dbReference>
<dbReference type="Proteomes" id="UP001165960">
    <property type="component" value="Unassembled WGS sequence"/>
</dbReference>
<evidence type="ECO:0000313" key="2">
    <source>
        <dbReference type="Proteomes" id="UP001165960"/>
    </source>
</evidence>
<name>A0ACC2T5J9_9FUNG</name>
<keyword evidence="2" id="KW-1185">Reference proteome</keyword>
<accession>A0ACC2T5J9</accession>
<protein>
    <submittedName>
        <fullName evidence="1">Uncharacterized protein</fullName>
    </submittedName>
</protein>